<sequence length="126" mass="13853">MISVFVYGTLLTGEANHGVAEPYLDAAAPGAVRGVLVDNGDYPALLIGKAAESDPEAIVYGEWLTISIEGLLAMDELEQYYGPGDLRNDYERVRITDVDGTRSGWVYIWSETRGCPPIRSGSWRER</sequence>
<dbReference type="CDD" id="cd06661">
    <property type="entry name" value="GGCT_like"/>
    <property type="match status" value="1"/>
</dbReference>
<dbReference type="InterPro" id="IPR036568">
    <property type="entry name" value="GGCT-like_sf"/>
</dbReference>
<dbReference type="AlphaFoldDB" id="A0A3B0B1Y8"/>
<organism evidence="2 3">
    <name type="scientific">Paenibacillus ginsengarvi</name>
    <dbReference type="NCBI Taxonomy" id="400777"/>
    <lineage>
        <taxon>Bacteria</taxon>
        <taxon>Bacillati</taxon>
        <taxon>Bacillota</taxon>
        <taxon>Bacilli</taxon>
        <taxon>Bacillales</taxon>
        <taxon>Paenibacillaceae</taxon>
        <taxon>Paenibacillus</taxon>
    </lineage>
</organism>
<feature type="domain" description="Gamma-glutamylcyclotransferase AIG2-like" evidence="1">
    <location>
        <begin position="4"/>
        <end position="124"/>
    </location>
</feature>
<reference evidence="2 3" key="1">
    <citation type="journal article" date="2007" name="Int. J. Syst. Evol. Microbiol.">
        <title>Paenibacillus ginsengarvi sp. nov., isolated from soil from ginseng cultivation.</title>
        <authorList>
            <person name="Yoon M.H."/>
            <person name="Ten L.N."/>
            <person name="Im W.T."/>
        </authorList>
    </citation>
    <scope>NUCLEOTIDE SEQUENCE [LARGE SCALE GENOMIC DNA]</scope>
    <source>
        <strain evidence="2 3">KCTC 13059</strain>
    </source>
</reference>
<dbReference type="EMBL" id="RBAH01000034">
    <property type="protein sequence ID" value="RKN66129.1"/>
    <property type="molecule type" value="Genomic_DNA"/>
</dbReference>
<gene>
    <name evidence="2" type="ORF">D7M11_31510</name>
</gene>
<protein>
    <submittedName>
        <fullName evidence="2">Gamma-glutamylcyclotransferase</fullName>
    </submittedName>
</protein>
<dbReference type="InterPro" id="IPR013024">
    <property type="entry name" value="GGCT-like"/>
</dbReference>
<comment type="caution">
    <text evidence="2">The sequence shown here is derived from an EMBL/GenBank/DDBJ whole genome shotgun (WGS) entry which is preliminary data.</text>
</comment>
<dbReference type="Proteomes" id="UP000282311">
    <property type="component" value="Unassembled WGS sequence"/>
</dbReference>
<dbReference type="InterPro" id="IPR009288">
    <property type="entry name" value="AIG2-like_dom"/>
</dbReference>
<evidence type="ECO:0000313" key="2">
    <source>
        <dbReference type="EMBL" id="RKN66129.1"/>
    </source>
</evidence>
<dbReference type="Pfam" id="PF06094">
    <property type="entry name" value="GGACT"/>
    <property type="match status" value="1"/>
</dbReference>
<proteinExistence type="predicted"/>
<evidence type="ECO:0000313" key="3">
    <source>
        <dbReference type="Proteomes" id="UP000282311"/>
    </source>
</evidence>
<name>A0A3B0B1Y8_9BACL</name>
<keyword evidence="3" id="KW-1185">Reference proteome</keyword>
<keyword evidence="2" id="KW-0808">Transferase</keyword>
<dbReference type="GO" id="GO:0016740">
    <property type="term" value="F:transferase activity"/>
    <property type="evidence" value="ECO:0007669"/>
    <property type="project" value="UniProtKB-KW"/>
</dbReference>
<accession>A0A3B0B1Y8</accession>
<evidence type="ECO:0000259" key="1">
    <source>
        <dbReference type="Pfam" id="PF06094"/>
    </source>
</evidence>
<dbReference type="OrthoDB" id="8538589at2"/>
<dbReference type="RefSeq" id="WP_120751256.1">
    <property type="nucleotide sequence ID" value="NZ_RBAH01000034.1"/>
</dbReference>
<dbReference type="Gene3D" id="3.10.490.10">
    <property type="entry name" value="Gamma-glutamyl cyclotransferase-like"/>
    <property type="match status" value="1"/>
</dbReference>
<dbReference type="SUPFAM" id="SSF110857">
    <property type="entry name" value="Gamma-glutamyl cyclotransferase-like"/>
    <property type="match status" value="1"/>
</dbReference>